<evidence type="ECO:0000256" key="1">
    <source>
        <dbReference type="SAM" id="MobiDB-lite"/>
    </source>
</evidence>
<feature type="compositionally biased region" description="Pro residues" evidence="1">
    <location>
        <begin position="565"/>
        <end position="581"/>
    </location>
</feature>
<dbReference type="STRING" id="1070870.SAMN05444351_2389"/>
<dbReference type="AlphaFoldDB" id="A0A1M5J897"/>
<proteinExistence type="predicted"/>
<dbReference type="EMBL" id="FQVX01000002">
    <property type="protein sequence ID" value="SHG36836.1"/>
    <property type="molecule type" value="Genomic_DNA"/>
</dbReference>
<name>A0A1M5J897_9ACTN</name>
<accession>A0A1M5J897</accession>
<protein>
    <submittedName>
        <fullName evidence="2">Uncharacterized protein</fullName>
    </submittedName>
</protein>
<dbReference type="OrthoDB" id="3218246at2"/>
<reference evidence="2 3" key="1">
    <citation type="submission" date="2016-11" db="EMBL/GenBank/DDBJ databases">
        <authorList>
            <person name="Jaros S."/>
            <person name="Januszkiewicz K."/>
            <person name="Wedrychowicz H."/>
        </authorList>
    </citation>
    <scope>NUCLEOTIDE SEQUENCE [LARGE SCALE GENOMIC DNA]</scope>
    <source>
        <strain evidence="2 3">DSM 45408</strain>
    </source>
</reference>
<evidence type="ECO:0000313" key="3">
    <source>
        <dbReference type="Proteomes" id="UP000184471"/>
    </source>
</evidence>
<keyword evidence="3" id="KW-1185">Reference proteome</keyword>
<organism evidence="2 3">
    <name type="scientific">Geodermatophilus nigrescens</name>
    <dbReference type="NCBI Taxonomy" id="1070870"/>
    <lineage>
        <taxon>Bacteria</taxon>
        <taxon>Bacillati</taxon>
        <taxon>Actinomycetota</taxon>
        <taxon>Actinomycetes</taxon>
        <taxon>Geodermatophilales</taxon>
        <taxon>Geodermatophilaceae</taxon>
        <taxon>Geodermatophilus</taxon>
    </lineage>
</organism>
<dbReference type="RefSeq" id="WP_073420303.1">
    <property type="nucleotide sequence ID" value="NZ_FQVX01000002.1"/>
</dbReference>
<sequence>MLPPFDGNGYRKRVLAAIEARGGADATDPFEVYDLPLDAAGQLTDDDVARQVDAVWAFWQKQRDHPKYRGLVTALLTSHDALAAQLRTAGGRQWLAGQTRAERARRDAARYAELDAALQRLTERFGGVPADKVAGLRGMAAAAGLDDAAFEARLRGHRVLGAEAPATPAAPADAAVVLRQVRDGLEELGRIEGARVPSLHALLELPPTADRETVRRRRDALLVVNRQRRPDRRRALVDDLLAAAGTLLVDGDPAVYLDALADDVRAALRPRVASAVLVEDRLTPADAYLLLQEAQAAGLDPQRAADVVTGLAREAGAMGDVPAPPPARVPGRPDWQAEVSAARAALRDGRPVAARRHVDAALSAAGELLPPIRAVRDEAAEAAARAEAAWRTVGPALAARRHAAAATALEQLVASAADVPGPGGEDAAELLRRSREALALADAVLAPPCTGRDREDALLAALDAVADHPAARAELAALPVAPPTGVHAVPAPGGARDVRWTASASAGPVEYRVLRVRPDGGRQVVGTTTGTSLEDGGYGPVTGHVVVASRLGVTSAEAATGEAPAPRPTPAPPRAPAPQPAPATQAPPAGSLTALPHGRRLRLVHDVPAAEVRRLPAGASPPAPGTAVADPDAVGALVPAMGPGLAVDARPSAPVTEYVLLVRTGPVAVAGPSAAWVVLPPVSGAAVDGDRLRWTWPEGCTEVVAVVRPDAPPQGPDDGTRRKVTNTRYEIDGGLPLPDGGHVALFPCTRVGGRLLVGGEAPADARVALG</sequence>
<evidence type="ECO:0000313" key="2">
    <source>
        <dbReference type="EMBL" id="SHG36836.1"/>
    </source>
</evidence>
<gene>
    <name evidence="2" type="ORF">SAMN05444351_2389</name>
</gene>
<dbReference type="Proteomes" id="UP000184471">
    <property type="component" value="Unassembled WGS sequence"/>
</dbReference>
<feature type="region of interest" description="Disordered" evidence="1">
    <location>
        <begin position="557"/>
        <end position="594"/>
    </location>
</feature>